<dbReference type="AlphaFoldDB" id="A0A928VP01"/>
<dbReference type="PANTHER" id="PTHR33375:SF1">
    <property type="entry name" value="CHROMOSOME-PARTITIONING PROTEIN PARB-RELATED"/>
    <property type="match status" value="1"/>
</dbReference>
<dbReference type="GO" id="GO:0005694">
    <property type="term" value="C:chromosome"/>
    <property type="evidence" value="ECO:0007669"/>
    <property type="project" value="TreeGrafter"/>
</dbReference>
<dbReference type="GO" id="GO:0045881">
    <property type="term" value="P:positive regulation of sporulation resulting in formation of a cellular spore"/>
    <property type="evidence" value="ECO:0007669"/>
    <property type="project" value="TreeGrafter"/>
</dbReference>
<protein>
    <submittedName>
        <fullName evidence="2">Chromosome partitioning protein ParB</fullName>
    </submittedName>
</protein>
<dbReference type="InterPro" id="IPR036086">
    <property type="entry name" value="ParB/Sulfiredoxin_sf"/>
</dbReference>
<keyword evidence="3" id="KW-1185">Reference proteome</keyword>
<reference evidence="2" key="1">
    <citation type="submission" date="2020-10" db="EMBL/GenBank/DDBJ databases">
        <authorList>
            <person name="Castelo-Branco R."/>
            <person name="Eusebio N."/>
            <person name="Adriana R."/>
            <person name="Vieira A."/>
            <person name="Brugerolle De Fraissinette N."/>
            <person name="Rezende De Castro R."/>
            <person name="Schneider M.P."/>
            <person name="Vasconcelos V."/>
            <person name="Leao P.N."/>
        </authorList>
    </citation>
    <scope>NUCLEOTIDE SEQUENCE</scope>
    <source>
        <strain evidence="2">LEGE 11480</strain>
    </source>
</reference>
<evidence type="ECO:0000313" key="2">
    <source>
        <dbReference type="EMBL" id="MBE9031815.1"/>
    </source>
</evidence>
<dbReference type="PANTHER" id="PTHR33375">
    <property type="entry name" value="CHROMOSOME-PARTITIONING PROTEIN PARB-RELATED"/>
    <property type="match status" value="1"/>
</dbReference>
<dbReference type="InterPro" id="IPR050336">
    <property type="entry name" value="Chromosome_partition/occlusion"/>
</dbReference>
<dbReference type="Proteomes" id="UP000625316">
    <property type="component" value="Unassembled WGS sequence"/>
</dbReference>
<proteinExistence type="predicted"/>
<dbReference type="EMBL" id="JADEXQ010000076">
    <property type="protein sequence ID" value="MBE9031815.1"/>
    <property type="molecule type" value="Genomic_DNA"/>
</dbReference>
<sequence length="234" mass="25723">MVDENMKAFLSRTRTKAKKAAPPTESTLPIEEILPRPNGDTREINPVHVAAMVDTIATLGLISAITVDINGALIAGGHRKAAIEHLHQNDAATYRKWFSGGVPIRRYDFDAAENPELALAIEAAENEKRVDYTPGEVRELADRLRDAGYSDLKGRPKKGQKSVVLGLSAIIGKSHNTVRRYLSDETPKKATQVSSFSDAAKPTARSLTKLIERDDCPEDVRKSAERLLKKLEAE</sequence>
<evidence type="ECO:0000256" key="1">
    <source>
        <dbReference type="SAM" id="MobiDB-lite"/>
    </source>
</evidence>
<dbReference type="RefSeq" id="WP_264326642.1">
    <property type="nucleotide sequence ID" value="NZ_JADEXQ010000076.1"/>
</dbReference>
<evidence type="ECO:0000313" key="3">
    <source>
        <dbReference type="Proteomes" id="UP000625316"/>
    </source>
</evidence>
<organism evidence="2 3">
    <name type="scientific">Romeriopsis navalis LEGE 11480</name>
    <dbReference type="NCBI Taxonomy" id="2777977"/>
    <lineage>
        <taxon>Bacteria</taxon>
        <taxon>Bacillati</taxon>
        <taxon>Cyanobacteriota</taxon>
        <taxon>Cyanophyceae</taxon>
        <taxon>Leptolyngbyales</taxon>
        <taxon>Leptolyngbyaceae</taxon>
        <taxon>Romeriopsis</taxon>
        <taxon>Romeriopsis navalis</taxon>
    </lineage>
</organism>
<gene>
    <name evidence="2" type="ORF">IQ266_18940</name>
</gene>
<dbReference type="GO" id="GO:0007059">
    <property type="term" value="P:chromosome segregation"/>
    <property type="evidence" value="ECO:0007669"/>
    <property type="project" value="TreeGrafter"/>
</dbReference>
<name>A0A928VP01_9CYAN</name>
<accession>A0A928VP01</accession>
<feature type="region of interest" description="Disordered" evidence="1">
    <location>
        <begin position="13"/>
        <end position="39"/>
    </location>
</feature>
<dbReference type="SUPFAM" id="SSF110849">
    <property type="entry name" value="ParB/Sulfiredoxin"/>
    <property type="match status" value="1"/>
</dbReference>
<comment type="caution">
    <text evidence="2">The sequence shown here is derived from an EMBL/GenBank/DDBJ whole genome shotgun (WGS) entry which is preliminary data.</text>
</comment>